<dbReference type="EMBL" id="QEFC01000097">
    <property type="protein sequence ID" value="KAE9466280.1"/>
    <property type="molecule type" value="Genomic_DNA"/>
</dbReference>
<name>A0A6A4M861_9ERIC</name>
<dbReference type="GO" id="GO:0004386">
    <property type="term" value="F:helicase activity"/>
    <property type="evidence" value="ECO:0007669"/>
    <property type="project" value="UniProtKB-KW"/>
</dbReference>
<dbReference type="SMART" id="SM00175">
    <property type="entry name" value="RAB"/>
    <property type="match status" value="1"/>
</dbReference>
<dbReference type="Pfam" id="PF20073">
    <property type="entry name" value="DUF6469"/>
    <property type="match status" value="1"/>
</dbReference>
<dbReference type="GO" id="GO:0003924">
    <property type="term" value="F:GTPase activity"/>
    <property type="evidence" value="ECO:0007669"/>
    <property type="project" value="InterPro"/>
</dbReference>
<dbReference type="PANTHER" id="PTHR10887:SF522">
    <property type="entry name" value="P-LOOP CONTAINING NUCLEOSIDE TRIPHOSPHATE HYDROLASES SUPERFAMILY PROTEIN"/>
    <property type="match status" value="1"/>
</dbReference>
<dbReference type="OrthoDB" id="6513042at2759"/>
<dbReference type="PROSITE" id="PS51419">
    <property type="entry name" value="RAB"/>
    <property type="match status" value="1"/>
</dbReference>
<feature type="region of interest" description="Disordered" evidence="5">
    <location>
        <begin position="324"/>
        <end position="356"/>
    </location>
</feature>
<dbReference type="InterPro" id="IPR027417">
    <property type="entry name" value="P-loop_NTPase"/>
</dbReference>
<dbReference type="InterPro" id="IPR041679">
    <property type="entry name" value="DNA2/NAM7-like_C"/>
</dbReference>
<keyword evidence="2" id="KW-0378">Hydrolase</keyword>
<dbReference type="FunFam" id="3.40.50.300:FF:000326">
    <property type="entry name" value="P-loop containing nucleoside triphosphate hydrolase"/>
    <property type="match status" value="2"/>
</dbReference>
<keyword evidence="1" id="KW-0547">Nucleotide-binding</keyword>
<keyword evidence="3" id="KW-0347">Helicase</keyword>
<dbReference type="InterPro" id="IPR047187">
    <property type="entry name" value="SF1_C_Upf1"/>
</dbReference>
<organism evidence="7 8">
    <name type="scientific">Rhododendron williamsianum</name>
    <dbReference type="NCBI Taxonomy" id="262921"/>
    <lineage>
        <taxon>Eukaryota</taxon>
        <taxon>Viridiplantae</taxon>
        <taxon>Streptophyta</taxon>
        <taxon>Embryophyta</taxon>
        <taxon>Tracheophyta</taxon>
        <taxon>Spermatophyta</taxon>
        <taxon>Magnoliopsida</taxon>
        <taxon>eudicotyledons</taxon>
        <taxon>Gunneridae</taxon>
        <taxon>Pentapetalae</taxon>
        <taxon>asterids</taxon>
        <taxon>Ericales</taxon>
        <taxon>Ericaceae</taxon>
        <taxon>Ericoideae</taxon>
        <taxon>Rhodoreae</taxon>
        <taxon>Rhododendron</taxon>
    </lineage>
</organism>
<protein>
    <recommendedName>
        <fullName evidence="6">AAA+ ATPase domain-containing protein</fullName>
    </recommendedName>
</protein>
<dbReference type="SUPFAM" id="SSF52540">
    <property type="entry name" value="P-loop containing nucleoside triphosphate hydrolases"/>
    <property type="match status" value="3"/>
</dbReference>
<dbReference type="PANTHER" id="PTHR10887">
    <property type="entry name" value="DNA2/NAM7 HELICASE FAMILY"/>
    <property type="match status" value="1"/>
</dbReference>
<evidence type="ECO:0000256" key="4">
    <source>
        <dbReference type="ARBA" id="ARBA00022840"/>
    </source>
</evidence>
<feature type="compositionally biased region" description="Acidic residues" evidence="5">
    <location>
        <begin position="1094"/>
        <end position="1109"/>
    </location>
</feature>
<evidence type="ECO:0000256" key="3">
    <source>
        <dbReference type="ARBA" id="ARBA00022806"/>
    </source>
</evidence>
<dbReference type="Pfam" id="PF13086">
    <property type="entry name" value="AAA_11"/>
    <property type="match status" value="3"/>
</dbReference>
<evidence type="ECO:0000313" key="7">
    <source>
        <dbReference type="EMBL" id="KAE9466280.1"/>
    </source>
</evidence>
<evidence type="ECO:0000256" key="1">
    <source>
        <dbReference type="ARBA" id="ARBA00022741"/>
    </source>
</evidence>
<dbReference type="CDD" id="cd18808">
    <property type="entry name" value="SF1_C_Upf1"/>
    <property type="match status" value="2"/>
</dbReference>
<feature type="region of interest" description="Disordered" evidence="5">
    <location>
        <begin position="1150"/>
        <end position="1188"/>
    </location>
</feature>
<keyword evidence="8" id="KW-1185">Reference proteome</keyword>
<keyword evidence="4" id="KW-0067">ATP-binding</keyword>
<dbReference type="PRINTS" id="PR00449">
    <property type="entry name" value="RASTRNSFRMNG"/>
</dbReference>
<dbReference type="GO" id="GO:0005694">
    <property type="term" value="C:chromosome"/>
    <property type="evidence" value="ECO:0007669"/>
    <property type="project" value="UniProtKB-ARBA"/>
</dbReference>
<dbReference type="SMART" id="SM00382">
    <property type="entry name" value="AAA"/>
    <property type="match status" value="2"/>
</dbReference>
<dbReference type="Pfam" id="PF13087">
    <property type="entry name" value="AAA_12"/>
    <property type="match status" value="2"/>
</dbReference>
<dbReference type="InterPro" id="IPR003593">
    <property type="entry name" value="AAA+_ATPase"/>
</dbReference>
<dbReference type="InterPro" id="IPR045529">
    <property type="entry name" value="DUF6469"/>
</dbReference>
<dbReference type="InterPro" id="IPR045055">
    <property type="entry name" value="DNA2/NAM7-like"/>
</dbReference>
<dbReference type="InterPro" id="IPR001806">
    <property type="entry name" value="Small_GTPase"/>
</dbReference>
<accession>A0A6A4M861</accession>
<dbReference type="InterPro" id="IPR041677">
    <property type="entry name" value="DNA2/NAM7_AAA_11"/>
</dbReference>
<evidence type="ECO:0000256" key="2">
    <source>
        <dbReference type="ARBA" id="ARBA00022801"/>
    </source>
</evidence>
<comment type="caution">
    <text evidence="7">The sequence shown here is derived from an EMBL/GenBank/DDBJ whole genome shotgun (WGS) entry which is preliminary data.</text>
</comment>
<dbReference type="SMART" id="SM00173">
    <property type="entry name" value="RAS"/>
    <property type="match status" value="1"/>
</dbReference>
<feature type="compositionally biased region" description="Acidic residues" evidence="5">
    <location>
        <begin position="1122"/>
        <end position="1132"/>
    </location>
</feature>
<gene>
    <name evidence="7" type="ORF">C3L33_01804</name>
</gene>
<feature type="domain" description="AAA+ ATPase" evidence="6">
    <location>
        <begin position="955"/>
        <end position="1256"/>
    </location>
</feature>
<proteinExistence type="predicted"/>
<dbReference type="Gene3D" id="3.40.50.300">
    <property type="entry name" value="P-loop containing nucleotide triphosphate hydrolases"/>
    <property type="match status" value="6"/>
</dbReference>
<feature type="compositionally biased region" description="Basic and acidic residues" evidence="5">
    <location>
        <begin position="324"/>
        <end position="353"/>
    </location>
</feature>
<feature type="region of interest" description="Disordered" evidence="5">
    <location>
        <begin position="269"/>
        <end position="288"/>
    </location>
</feature>
<dbReference type="GO" id="GO:0005524">
    <property type="term" value="F:ATP binding"/>
    <property type="evidence" value="ECO:0007669"/>
    <property type="project" value="UniProtKB-KW"/>
</dbReference>
<evidence type="ECO:0000313" key="8">
    <source>
        <dbReference type="Proteomes" id="UP000428333"/>
    </source>
</evidence>
<evidence type="ECO:0000256" key="5">
    <source>
        <dbReference type="SAM" id="MobiDB-lite"/>
    </source>
</evidence>
<feature type="compositionally biased region" description="Basic and acidic residues" evidence="5">
    <location>
        <begin position="1157"/>
        <end position="1187"/>
    </location>
</feature>
<dbReference type="GO" id="GO:0005525">
    <property type="term" value="F:GTP binding"/>
    <property type="evidence" value="ECO:0007669"/>
    <property type="project" value="InterPro"/>
</dbReference>
<dbReference type="Proteomes" id="UP000428333">
    <property type="component" value="Linkage Group LG01"/>
</dbReference>
<feature type="non-terminal residue" evidence="7">
    <location>
        <position position="1"/>
    </location>
</feature>
<feature type="domain" description="AAA+ ATPase" evidence="6">
    <location>
        <begin position="137"/>
        <end position="412"/>
    </location>
</feature>
<reference evidence="7 8" key="1">
    <citation type="journal article" date="2019" name="Genome Biol. Evol.">
        <title>The Rhododendron genome and chromosomal organization provide insight into shared whole-genome duplications across the heath family (Ericaceae).</title>
        <authorList>
            <person name="Soza V.L."/>
            <person name="Lindsley D."/>
            <person name="Waalkes A."/>
            <person name="Ramage E."/>
            <person name="Patwardhan R.P."/>
            <person name="Burton J.N."/>
            <person name="Adey A."/>
            <person name="Kumar A."/>
            <person name="Qiu R."/>
            <person name="Shendure J."/>
            <person name="Hall B."/>
        </authorList>
    </citation>
    <scope>NUCLEOTIDE SEQUENCE [LARGE SCALE GENOMIC DNA]</scope>
    <source>
        <strain evidence="7">RSF 1966-606</strain>
    </source>
</reference>
<sequence length="1851" mass="208225">MASLAMKEREREALLLMKSVRLSVVGSAGRSRVLQLIATRQPFGTLKAIARTHAKKKGESKGTEGLIDLVFSWSLSDVLNKNLYKPKIEENCTECLSDESNQAVLSVIKNVVSSFKLDNSQQDAVLSCVATRQCHHQNTVKLIWGPPGTGKTKTVASLLFVLLRIKCRTLTCAPTNIAVLGVTSRLMSLVSPALQYDTYGLGDIVLFGNGERMKIDDHEDLFDVFLDYRVVALSSCLAPMSGWKHNVESMICLLENPKKMYHLYLKEEKKKDKDDTEEEEETSFGNGMVINNQDKEADIYGQDLNDVDKKGIWRRKIVQTLKESKKMEKKKEKELSKRRGKLKGDKRDEKDNSTQKGMRPLELLVIDEAAQLKECESAIPLQVSGLRHAILIGDERQLPAMICQKTEFGRSLFERLVILGHEKHLLSVQYRMHPSISLFPKREFYESKILDGPNVKEQAYKRCFLRGSMYGSYSFINVSHGKEEFDSRHSSKNMVEVAVVSEIVARLFKESIFLTTESVASKQKVRVGCISPYKAQVFALQEKFGKTYNTDSNSDFSVNVRSVDGFQGGNGATLINSGSVWKKLVVDAKARSCFYDATEDKNLAQAVAGALVELNQLDALLQLIRCCFAIRGGSNLPPERQFCASGLRWTKRNLVVPVTWPAGSGARKKTFTANSDYVRPLESRLAKLSIMDEPGSPSNRYHVNAKVMIKEAKDKEMKKSWRMGTNAKKGESKGEGLIDLVFSWSLSDVELIPRTFSSTYEYMNSFISPLVEETHADLSSSEERTANDEGMYEPEFGDLIAFTEVRPRCIDDLDRPKSPYLIALVQRVDDYGSGKIEIRASKPIVPGEYGGTQGNKQNRRLFVVHLTNMITNLRIWTALKSELEGGNMNIIKRVLQTDSTIEDCCTKCLSEESNLAVISIIKNTISSSEFSSSKLDTSQLDAVLSCVATRQCRHQNTVKLIWGPPGTGKTKTVASLLFVLLRIKCRTLTCAPTNVAVLGVASRLMSLVSGALEYDTYGLGDIVLFGNGERMKIDDHEDLFDVFLANRVYALARCLAPRSGWKHNVESMICLLEDPEEMYRMYLEQEEMNKNKDEEEEEEEAEEEGEEEAASFGNQIANNNEDKEEDSDNDLNDGDKREIWRRKIVQTLKKNKKKESSKREGKLKCDKREEKDNSTRSNKEKGEKVEKDEDPMTFEEFFMKRFKLFENQLIFCITNLYTHMPTSFISVEVVKKMIKALDLLKSIGTMSTRAVVNKGLIEVMNGVDDVDNMIKHYRKLSSSKTECLQILKFLSEALCLPSFTERYKIQSFCLENAYLIFCTASSSSKLHTEGMRPLELLVIDEAAQLKECESTIPLQLSGLCHAILIGDERQLPAMLCELAEFGRSLFERLVILGHKRHLLNIQYRMHPSISLFPNREFYDSKILDGPNVKERTYERRFLQGSMHSRKNMVEVAVVSEIVASLFKESVASKQKKVRVGCISPYKAQVFALQEKLGKTYNTDSNSDFSVNVRSVDGFQGGEEDLIIISTVRCNGRGSVGFLSNRQRTNVALTRARWKVCFSDYFMKSISRIKNIGVRRKCFPSYKGFQVAGISTESESSKDIQVLKVWDILPAAEIPELANHLDTVFGDYTVNKMNRCLCRSFEGNIVVPVTWPADSSAGMEVSRTNADYGLQIPSEVQNEQSEDRSQGDEEGSAIHEAVEGEQNNIWLEEICLKYGFVMLLSVLLGDMGAGKSSLVLRFVKGQFLEFQESTIGAAFFSQTLAVNDETVKLRFGTQLDKRGLRSGCKNFRSKEARVYAEENGLFFKESSAKTAANVNDIFYEIAKRLPRAQPAQNPAGMVLVDRPAEGSQAASC</sequence>
<feature type="region of interest" description="Disordered" evidence="5">
    <location>
        <begin position="1087"/>
        <end position="1135"/>
    </location>
</feature>
<dbReference type="Pfam" id="PF00071">
    <property type="entry name" value="Ras"/>
    <property type="match status" value="1"/>
</dbReference>
<evidence type="ECO:0000259" key="6">
    <source>
        <dbReference type="SMART" id="SM00382"/>
    </source>
</evidence>